<evidence type="ECO:0000313" key="3">
    <source>
        <dbReference type="EMBL" id="SPQ96603.1"/>
    </source>
</evidence>
<gene>
    <name evidence="2" type="ORF">PBRA_000025</name>
    <name evidence="3" type="ORF">PLBR_LOCUS3818</name>
</gene>
<dbReference type="AlphaFoldDB" id="A0A0G4IGK7"/>
<proteinExistence type="predicted"/>
<evidence type="ECO:0000256" key="1">
    <source>
        <dbReference type="SAM" id="SignalP"/>
    </source>
</evidence>
<organism evidence="2 4">
    <name type="scientific">Plasmodiophora brassicae</name>
    <name type="common">Clubroot disease agent</name>
    <dbReference type="NCBI Taxonomy" id="37360"/>
    <lineage>
        <taxon>Eukaryota</taxon>
        <taxon>Sar</taxon>
        <taxon>Rhizaria</taxon>
        <taxon>Endomyxa</taxon>
        <taxon>Phytomyxea</taxon>
        <taxon>Plasmodiophorida</taxon>
        <taxon>Plasmodiophoridae</taxon>
        <taxon>Plasmodiophora</taxon>
    </lineage>
</organism>
<dbReference type="EMBL" id="OVEO01000006">
    <property type="protein sequence ID" value="SPQ96603.1"/>
    <property type="molecule type" value="Genomic_DNA"/>
</dbReference>
<reference evidence="2 4" key="1">
    <citation type="submission" date="2015-02" db="EMBL/GenBank/DDBJ databases">
        <authorList>
            <person name="Chooi Y.-H."/>
        </authorList>
    </citation>
    <scope>NUCLEOTIDE SEQUENCE [LARGE SCALE GENOMIC DNA]</scope>
    <source>
        <strain evidence="2">E3</strain>
    </source>
</reference>
<dbReference type="EMBL" id="CDSF01000001">
    <property type="protein sequence ID" value="CEO94240.1"/>
    <property type="molecule type" value="Genomic_DNA"/>
</dbReference>
<feature type="chain" id="PRO_5036293115" evidence="1">
    <location>
        <begin position="23"/>
        <end position="165"/>
    </location>
</feature>
<sequence length="165" mass="17892">MKSAATFAVMFAVVALTGLASATSDYTSSAATSEYTSSSFTSTKQAPLGIVLFKAARYASSKIVIGKVYGNTKHFLQRFYKQYPIPGAIGSLLALAFVADRYPSIARYLSNIVPYTARSVGQGWTNLAKVFKGTQLNFVHSVMTDPKKMLVLAALSLLLRVPDRY</sequence>
<dbReference type="Proteomes" id="UP000039324">
    <property type="component" value="Unassembled WGS sequence"/>
</dbReference>
<name>A0A0G4IGK7_PLABS</name>
<evidence type="ECO:0000313" key="2">
    <source>
        <dbReference type="EMBL" id="CEO94240.1"/>
    </source>
</evidence>
<keyword evidence="3" id="KW-0496">Mitochondrion</keyword>
<protein>
    <submittedName>
        <fullName evidence="2">Uncharacterized protein</fullName>
    </submittedName>
</protein>
<evidence type="ECO:0000313" key="5">
    <source>
        <dbReference type="Proteomes" id="UP000290189"/>
    </source>
</evidence>
<reference evidence="3 5" key="2">
    <citation type="submission" date="2018-03" db="EMBL/GenBank/DDBJ databases">
        <authorList>
            <person name="Fogelqvist J."/>
        </authorList>
    </citation>
    <scope>NUCLEOTIDE SEQUENCE [LARGE SCALE GENOMIC DNA]</scope>
</reference>
<accession>A0A0G4IGK7</accession>
<keyword evidence="4" id="KW-1185">Reference proteome</keyword>
<keyword evidence="1" id="KW-0732">Signal</keyword>
<feature type="signal peptide" evidence="1">
    <location>
        <begin position="1"/>
        <end position="22"/>
    </location>
</feature>
<geneLocation type="mitochondrion" evidence="3"/>
<evidence type="ECO:0000313" key="4">
    <source>
        <dbReference type="Proteomes" id="UP000039324"/>
    </source>
</evidence>
<dbReference type="Proteomes" id="UP000290189">
    <property type="component" value="Unassembled WGS sequence"/>
</dbReference>